<evidence type="ECO:0000256" key="4">
    <source>
        <dbReference type="ARBA" id="ARBA00022692"/>
    </source>
</evidence>
<accession>A0A7G9WA67</accession>
<dbReference type="GO" id="GO:0005886">
    <property type="term" value="C:plasma membrane"/>
    <property type="evidence" value="ECO:0007669"/>
    <property type="project" value="UniProtKB-SubCell"/>
</dbReference>
<gene>
    <name evidence="10" type="ORF">HYG86_12760</name>
</gene>
<feature type="domain" description="Threonine/Serine exporter ThrE" evidence="9">
    <location>
        <begin position="5"/>
        <end position="132"/>
    </location>
</feature>
<dbReference type="InterPro" id="IPR024528">
    <property type="entry name" value="ThrE_2"/>
</dbReference>
<feature type="transmembrane region" description="Helical" evidence="8">
    <location>
        <begin position="75"/>
        <end position="95"/>
    </location>
</feature>
<evidence type="ECO:0000256" key="3">
    <source>
        <dbReference type="ARBA" id="ARBA00022519"/>
    </source>
</evidence>
<dbReference type="GO" id="GO:0015744">
    <property type="term" value="P:succinate transport"/>
    <property type="evidence" value="ECO:0007669"/>
    <property type="project" value="TreeGrafter"/>
</dbReference>
<dbReference type="EMBL" id="CP058559">
    <property type="protein sequence ID" value="QNO15579.1"/>
    <property type="molecule type" value="Genomic_DNA"/>
</dbReference>
<protein>
    <submittedName>
        <fullName evidence="10">Threonine/serine exporter family protein</fullName>
    </submittedName>
</protein>
<dbReference type="PANTHER" id="PTHR34390">
    <property type="entry name" value="UPF0442 PROTEIN YJJB-RELATED"/>
    <property type="match status" value="1"/>
</dbReference>
<evidence type="ECO:0000256" key="1">
    <source>
        <dbReference type="ARBA" id="ARBA00004651"/>
    </source>
</evidence>
<proteinExistence type="inferred from homology"/>
<dbReference type="PANTHER" id="PTHR34390:SF1">
    <property type="entry name" value="SUCCINATE TRANSPORTER SUBUNIT YJJB-RELATED"/>
    <property type="match status" value="1"/>
</dbReference>
<dbReference type="InterPro" id="IPR050539">
    <property type="entry name" value="ThrE_Dicarb/AminoAcid_Exp"/>
</dbReference>
<evidence type="ECO:0000256" key="6">
    <source>
        <dbReference type="ARBA" id="ARBA00023136"/>
    </source>
</evidence>
<dbReference type="Pfam" id="PF12821">
    <property type="entry name" value="ThrE_2"/>
    <property type="match status" value="1"/>
</dbReference>
<dbReference type="AlphaFoldDB" id="A0A7G9WA67"/>
<feature type="transmembrane region" description="Helical" evidence="8">
    <location>
        <begin position="28"/>
        <end position="45"/>
    </location>
</feature>
<evidence type="ECO:0000256" key="5">
    <source>
        <dbReference type="ARBA" id="ARBA00022989"/>
    </source>
</evidence>
<feature type="transmembrane region" description="Helical" evidence="8">
    <location>
        <begin position="115"/>
        <end position="136"/>
    </location>
</feature>
<comment type="similarity">
    <text evidence="7">Belongs to the ThrE exporter (TC 2.A.79) family.</text>
</comment>
<keyword evidence="11" id="KW-1185">Reference proteome</keyword>
<dbReference type="KEGG" id="acae:HYG86_12760"/>
<feature type="transmembrane region" description="Helical" evidence="8">
    <location>
        <begin position="6"/>
        <end position="21"/>
    </location>
</feature>
<evidence type="ECO:0000256" key="7">
    <source>
        <dbReference type="ARBA" id="ARBA00034125"/>
    </source>
</evidence>
<keyword evidence="4 8" id="KW-0812">Transmembrane</keyword>
<keyword evidence="3" id="KW-0997">Cell inner membrane</keyword>
<keyword evidence="6 8" id="KW-0472">Membrane</keyword>
<evidence type="ECO:0000256" key="8">
    <source>
        <dbReference type="SAM" id="Phobius"/>
    </source>
</evidence>
<reference evidence="10 11" key="1">
    <citation type="submission" date="2020-07" db="EMBL/GenBank/DDBJ databases">
        <title>Alkalicella. sp. LB2 genome.</title>
        <authorList>
            <person name="Postec A."/>
            <person name="Quemeneur M."/>
        </authorList>
    </citation>
    <scope>NUCLEOTIDE SEQUENCE [LARGE SCALE GENOMIC DNA]</scope>
    <source>
        <strain evidence="10 11">LB2</strain>
    </source>
</reference>
<feature type="transmembrane region" description="Helical" evidence="8">
    <location>
        <begin position="51"/>
        <end position="68"/>
    </location>
</feature>
<name>A0A7G9WA67_ALKCA</name>
<dbReference type="RefSeq" id="WP_213165959.1">
    <property type="nucleotide sequence ID" value="NZ_CP058559.1"/>
</dbReference>
<evidence type="ECO:0000313" key="11">
    <source>
        <dbReference type="Proteomes" id="UP000516160"/>
    </source>
</evidence>
<keyword evidence="2" id="KW-1003">Cell membrane</keyword>
<evidence type="ECO:0000259" key="9">
    <source>
        <dbReference type="Pfam" id="PF12821"/>
    </source>
</evidence>
<sequence length="143" mass="15218">MFESFIFAFLATLGYSIVFNVPKRFIPLAALGGALGWMGYIGFGLNYEAPVTAAFIGATIVGIWGEVLSVKVKDIVTVFIIPGIVPLVPGAGMYFTMLAVIEKDFELAATTGSESLFVAGAIASALILVSSISRLFRGRKIME</sequence>
<organism evidence="10 11">
    <name type="scientific">Alkalicella caledoniensis</name>
    <dbReference type="NCBI Taxonomy" id="2731377"/>
    <lineage>
        <taxon>Bacteria</taxon>
        <taxon>Bacillati</taxon>
        <taxon>Bacillota</taxon>
        <taxon>Clostridia</taxon>
        <taxon>Eubacteriales</taxon>
        <taxon>Proteinivoracaceae</taxon>
        <taxon>Alkalicella</taxon>
    </lineage>
</organism>
<dbReference type="Proteomes" id="UP000516160">
    <property type="component" value="Chromosome"/>
</dbReference>
<evidence type="ECO:0000313" key="10">
    <source>
        <dbReference type="EMBL" id="QNO15579.1"/>
    </source>
</evidence>
<comment type="subcellular location">
    <subcellularLocation>
        <location evidence="1">Cell membrane</location>
        <topology evidence="1">Multi-pass membrane protein</topology>
    </subcellularLocation>
</comment>
<evidence type="ECO:0000256" key="2">
    <source>
        <dbReference type="ARBA" id="ARBA00022475"/>
    </source>
</evidence>
<keyword evidence="5 8" id="KW-1133">Transmembrane helix</keyword>